<dbReference type="GO" id="GO:0003700">
    <property type="term" value="F:DNA-binding transcription factor activity"/>
    <property type="evidence" value="ECO:0007669"/>
    <property type="project" value="InterPro"/>
</dbReference>
<dbReference type="FunFam" id="1.10.10.60:FF:000154">
    <property type="entry name" value="Transcription factor SRM1"/>
    <property type="match status" value="1"/>
</dbReference>
<accession>A0AAV8TW12</accession>
<evidence type="ECO:0000313" key="7">
    <source>
        <dbReference type="Proteomes" id="UP001159364"/>
    </source>
</evidence>
<evidence type="ECO:0000256" key="1">
    <source>
        <dbReference type="ARBA" id="ARBA00004123"/>
    </source>
</evidence>
<protein>
    <recommendedName>
        <fullName evidence="5">Myb-like domain-containing protein</fullName>
    </recommendedName>
</protein>
<evidence type="ECO:0000256" key="3">
    <source>
        <dbReference type="ARBA" id="ARBA00023163"/>
    </source>
</evidence>
<sequence>MESTSSSETISNWTAEKNKRFEMALALYDKETPDRWANIANMVGGTTEEEVKKRYQMLVDDIKLIESGKLPLPDYVEEGKRSMNKINKKDLCTCSLRLQGCGLPINY</sequence>
<dbReference type="Pfam" id="PF00249">
    <property type="entry name" value="Myb_DNA-binding"/>
    <property type="match status" value="1"/>
</dbReference>
<comment type="caution">
    <text evidence="6">The sequence shown here is derived from an EMBL/GenBank/DDBJ whole genome shotgun (WGS) entry which is preliminary data.</text>
</comment>
<dbReference type="InterPro" id="IPR001005">
    <property type="entry name" value="SANT/Myb"/>
</dbReference>
<evidence type="ECO:0000259" key="5">
    <source>
        <dbReference type="PROSITE" id="PS50090"/>
    </source>
</evidence>
<dbReference type="Proteomes" id="UP001159364">
    <property type="component" value="Linkage Group LG03"/>
</dbReference>
<dbReference type="SMART" id="SM00717">
    <property type="entry name" value="SANT"/>
    <property type="match status" value="1"/>
</dbReference>
<keyword evidence="3" id="KW-0804">Transcription</keyword>
<dbReference type="GO" id="GO:0005634">
    <property type="term" value="C:nucleus"/>
    <property type="evidence" value="ECO:0007669"/>
    <property type="project" value="UniProtKB-SubCell"/>
</dbReference>
<comment type="subcellular location">
    <subcellularLocation>
        <location evidence="1">Nucleus</location>
    </subcellularLocation>
</comment>
<dbReference type="CDD" id="cd00167">
    <property type="entry name" value="SANT"/>
    <property type="match status" value="1"/>
</dbReference>
<dbReference type="InterPro" id="IPR009057">
    <property type="entry name" value="Homeodomain-like_sf"/>
</dbReference>
<dbReference type="AlphaFoldDB" id="A0AAV8TW12"/>
<keyword evidence="7" id="KW-1185">Reference proteome</keyword>
<keyword evidence="2" id="KW-0805">Transcription regulation</keyword>
<dbReference type="InterPro" id="IPR044636">
    <property type="entry name" value="RADIALIS-like"/>
</dbReference>
<dbReference type="PANTHER" id="PTHR43952:SF60">
    <property type="entry name" value="PROTEIN RADIALIS-LIKE 3"/>
    <property type="match status" value="1"/>
</dbReference>
<evidence type="ECO:0000313" key="6">
    <source>
        <dbReference type="EMBL" id="KAJ8770686.1"/>
    </source>
</evidence>
<evidence type="ECO:0000256" key="2">
    <source>
        <dbReference type="ARBA" id="ARBA00023015"/>
    </source>
</evidence>
<keyword evidence="4" id="KW-0539">Nucleus</keyword>
<dbReference type="PROSITE" id="PS50090">
    <property type="entry name" value="MYB_LIKE"/>
    <property type="match status" value="1"/>
</dbReference>
<feature type="domain" description="Myb-like" evidence="5">
    <location>
        <begin position="11"/>
        <end position="59"/>
    </location>
</feature>
<dbReference type="Gene3D" id="1.10.10.60">
    <property type="entry name" value="Homeodomain-like"/>
    <property type="match status" value="1"/>
</dbReference>
<dbReference type="PANTHER" id="PTHR43952">
    <property type="entry name" value="MYB FAMILY TRANSCRIPTION FACTOR-RELATED"/>
    <property type="match status" value="1"/>
</dbReference>
<dbReference type="EMBL" id="JAIWQS010000003">
    <property type="protein sequence ID" value="KAJ8770686.1"/>
    <property type="molecule type" value="Genomic_DNA"/>
</dbReference>
<evidence type="ECO:0000256" key="4">
    <source>
        <dbReference type="ARBA" id="ARBA00023242"/>
    </source>
</evidence>
<name>A0AAV8TW12_9ROSI</name>
<proteinExistence type="predicted"/>
<organism evidence="6 7">
    <name type="scientific">Erythroxylum novogranatense</name>
    <dbReference type="NCBI Taxonomy" id="1862640"/>
    <lineage>
        <taxon>Eukaryota</taxon>
        <taxon>Viridiplantae</taxon>
        <taxon>Streptophyta</taxon>
        <taxon>Embryophyta</taxon>
        <taxon>Tracheophyta</taxon>
        <taxon>Spermatophyta</taxon>
        <taxon>Magnoliopsida</taxon>
        <taxon>eudicotyledons</taxon>
        <taxon>Gunneridae</taxon>
        <taxon>Pentapetalae</taxon>
        <taxon>rosids</taxon>
        <taxon>fabids</taxon>
        <taxon>Malpighiales</taxon>
        <taxon>Erythroxylaceae</taxon>
        <taxon>Erythroxylum</taxon>
    </lineage>
</organism>
<dbReference type="SUPFAM" id="SSF46689">
    <property type="entry name" value="Homeodomain-like"/>
    <property type="match status" value="1"/>
</dbReference>
<reference evidence="6 7" key="1">
    <citation type="submission" date="2021-09" db="EMBL/GenBank/DDBJ databases">
        <title>Genomic insights and catalytic innovation underlie evolution of tropane alkaloids biosynthesis.</title>
        <authorList>
            <person name="Wang Y.-J."/>
            <person name="Tian T."/>
            <person name="Huang J.-P."/>
            <person name="Huang S.-X."/>
        </authorList>
    </citation>
    <scope>NUCLEOTIDE SEQUENCE [LARGE SCALE GENOMIC DNA]</scope>
    <source>
        <strain evidence="6">KIB-2018</strain>
        <tissue evidence="6">Leaf</tissue>
    </source>
</reference>
<gene>
    <name evidence="6" type="ORF">K2173_021333</name>
</gene>